<proteinExistence type="predicted"/>
<keyword evidence="2" id="KW-0732">Signal</keyword>
<name>A0A9W6QCV7_9ACTN</name>
<organism evidence="3 4">
    <name type="scientific">Kitasatospora phosalacinea</name>
    <dbReference type="NCBI Taxonomy" id="2065"/>
    <lineage>
        <taxon>Bacteria</taxon>
        <taxon>Bacillati</taxon>
        <taxon>Actinomycetota</taxon>
        <taxon>Actinomycetes</taxon>
        <taxon>Kitasatosporales</taxon>
        <taxon>Streptomycetaceae</taxon>
        <taxon>Kitasatospora</taxon>
    </lineage>
</organism>
<dbReference type="PROSITE" id="PS51257">
    <property type="entry name" value="PROKAR_LIPOPROTEIN"/>
    <property type="match status" value="1"/>
</dbReference>
<feature type="chain" id="PRO_5040950339" description="Lipoprotein" evidence="2">
    <location>
        <begin position="23"/>
        <end position="169"/>
    </location>
</feature>
<sequence length="169" mass="16822">MSGRLAAALAAAAFAVTGCTTATEPQADGPPSAPAPASPSALAPASVSGAPGPACSAAPSPTESYEGNWKGPLPEEVRCLPHIAEGSLSFMADGPTPDGWKALDVRVTPDTDPEQARALCHRITELGWGTGGSHGVTLLAVSGAGHFTSTPDLPVCFDGDRSTLPPAAP</sequence>
<accession>A0A9W6QCV7</accession>
<evidence type="ECO:0000313" key="3">
    <source>
        <dbReference type="EMBL" id="GLW72744.1"/>
    </source>
</evidence>
<protein>
    <recommendedName>
        <fullName evidence="5">Lipoprotein</fullName>
    </recommendedName>
</protein>
<dbReference type="RefSeq" id="WP_285738426.1">
    <property type="nucleotide sequence ID" value="NZ_BSSA01000019.1"/>
</dbReference>
<feature type="region of interest" description="Disordered" evidence="1">
    <location>
        <begin position="22"/>
        <end position="70"/>
    </location>
</feature>
<reference evidence="3" key="1">
    <citation type="submission" date="2023-02" db="EMBL/GenBank/DDBJ databases">
        <title>Kitasatospora phosalacinea NBRC 14627.</title>
        <authorList>
            <person name="Ichikawa N."/>
            <person name="Sato H."/>
            <person name="Tonouchi N."/>
        </authorList>
    </citation>
    <scope>NUCLEOTIDE SEQUENCE</scope>
    <source>
        <strain evidence="3">NBRC 14627</strain>
    </source>
</reference>
<evidence type="ECO:0000313" key="4">
    <source>
        <dbReference type="Proteomes" id="UP001165041"/>
    </source>
</evidence>
<comment type="caution">
    <text evidence="3">The sequence shown here is derived from an EMBL/GenBank/DDBJ whole genome shotgun (WGS) entry which is preliminary data.</text>
</comment>
<dbReference type="Proteomes" id="UP001165041">
    <property type="component" value="Unassembled WGS sequence"/>
</dbReference>
<evidence type="ECO:0008006" key="5">
    <source>
        <dbReference type="Google" id="ProtNLM"/>
    </source>
</evidence>
<evidence type="ECO:0000256" key="2">
    <source>
        <dbReference type="SAM" id="SignalP"/>
    </source>
</evidence>
<feature type="signal peptide" evidence="2">
    <location>
        <begin position="1"/>
        <end position="22"/>
    </location>
</feature>
<feature type="compositionally biased region" description="Low complexity" evidence="1">
    <location>
        <begin position="38"/>
        <end position="61"/>
    </location>
</feature>
<dbReference type="EMBL" id="BSSA01000019">
    <property type="protein sequence ID" value="GLW72744.1"/>
    <property type="molecule type" value="Genomic_DNA"/>
</dbReference>
<evidence type="ECO:0000256" key="1">
    <source>
        <dbReference type="SAM" id="MobiDB-lite"/>
    </source>
</evidence>
<dbReference type="AlphaFoldDB" id="A0A9W6QCV7"/>
<gene>
    <name evidence="3" type="ORF">Kpho02_50430</name>
</gene>